<comment type="caution">
    <text evidence="2">The sequence shown here is derived from an EMBL/GenBank/DDBJ whole genome shotgun (WGS) entry which is preliminary data.</text>
</comment>
<dbReference type="RefSeq" id="WP_278476657.1">
    <property type="nucleotide sequence ID" value="NZ_JABZRE010000001.1"/>
</dbReference>
<evidence type="ECO:0008006" key="4">
    <source>
        <dbReference type="Google" id="ProtNLM"/>
    </source>
</evidence>
<dbReference type="Proteomes" id="UP000758611">
    <property type="component" value="Unassembled WGS sequence"/>
</dbReference>
<accession>A0A930H1Y6</accession>
<protein>
    <recommendedName>
        <fullName evidence="4">DUF669 domain-containing protein</fullName>
    </recommendedName>
</protein>
<feature type="compositionally biased region" description="Basic and acidic residues" evidence="1">
    <location>
        <begin position="133"/>
        <end position="150"/>
    </location>
</feature>
<gene>
    <name evidence="2" type="ORF">HXM94_00385</name>
</gene>
<evidence type="ECO:0000256" key="1">
    <source>
        <dbReference type="SAM" id="MobiDB-lite"/>
    </source>
</evidence>
<feature type="region of interest" description="Disordered" evidence="1">
    <location>
        <begin position="133"/>
        <end position="166"/>
    </location>
</feature>
<evidence type="ECO:0000313" key="2">
    <source>
        <dbReference type="EMBL" id="MBF1306230.1"/>
    </source>
</evidence>
<proteinExistence type="predicted"/>
<evidence type="ECO:0000313" key="3">
    <source>
        <dbReference type="Proteomes" id="UP000758611"/>
    </source>
</evidence>
<dbReference type="AlphaFoldDB" id="A0A930H1Y6"/>
<organism evidence="2 3">
    <name type="scientific">Parvimonas micra</name>
    <dbReference type="NCBI Taxonomy" id="33033"/>
    <lineage>
        <taxon>Bacteria</taxon>
        <taxon>Bacillati</taxon>
        <taxon>Bacillota</taxon>
        <taxon>Tissierellia</taxon>
        <taxon>Tissierellales</taxon>
        <taxon>Peptoniphilaceae</taxon>
        <taxon>Parvimonas</taxon>
    </lineage>
</organism>
<name>A0A930H1Y6_9FIRM</name>
<sequence>MADKKKDFKSLIDFGTPFDSKNGKEVRATLSGFAGKDSEVRKAGSSYVVSNFTNLSGVVDQINEIFGTDFVEHPEFNNIPAGISWFTHTEEEANAIAARLKKGARLRTSVTIGTREGDGDKIYLDLRVDQPYIEDPKPRNAGEAPMRKGDLANGNPLDVSDDDLPF</sequence>
<reference evidence="2" key="1">
    <citation type="submission" date="2020-04" db="EMBL/GenBank/DDBJ databases">
        <title>Deep metagenomics examines the oral microbiome during advanced dental caries in children, revealing novel taxa and co-occurrences with host molecules.</title>
        <authorList>
            <person name="Baker J.L."/>
            <person name="Morton J.T."/>
            <person name="Dinis M."/>
            <person name="Alvarez R."/>
            <person name="Tran N.C."/>
            <person name="Knight R."/>
            <person name="Edlund A."/>
        </authorList>
    </citation>
    <scope>NUCLEOTIDE SEQUENCE</scope>
    <source>
        <strain evidence="2">JCVI_23_bin.11</strain>
    </source>
</reference>
<dbReference type="EMBL" id="JABZRE010000001">
    <property type="protein sequence ID" value="MBF1306230.1"/>
    <property type="molecule type" value="Genomic_DNA"/>
</dbReference>